<dbReference type="EMBL" id="JANBPG010000729">
    <property type="protein sequence ID" value="KAJ1894163.1"/>
    <property type="molecule type" value="Genomic_DNA"/>
</dbReference>
<keyword evidence="2" id="KW-1185">Reference proteome</keyword>
<evidence type="ECO:0000313" key="1">
    <source>
        <dbReference type="EMBL" id="KAJ1894163.1"/>
    </source>
</evidence>
<evidence type="ECO:0000313" key="2">
    <source>
        <dbReference type="Proteomes" id="UP001150581"/>
    </source>
</evidence>
<organism evidence="1 2">
    <name type="scientific">Kickxella alabastrina</name>
    <dbReference type="NCBI Taxonomy" id="61397"/>
    <lineage>
        <taxon>Eukaryota</taxon>
        <taxon>Fungi</taxon>
        <taxon>Fungi incertae sedis</taxon>
        <taxon>Zoopagomycota</taxon>
        <taxon>Kickxellomycotina</taxon>
        <taxon>Kickxellomycetes</taxon>
        <taxon>Kickxellales</taxon>
        <taxon>Kickxellaceae</taxon>
        <taxon>Kickxella</taxon>
    </lineage>
</organism>
<gene>
    <name evidence="1" type="ORF">LPJ66_005350</name>
</gene>
<dbReference type="Proteomes" id="UP001150581">
    <property type="component" value="Unassembled WGS sequence"/>
</dbReference>
<protein>
    <submittedName>
        <fullName evidence="1">Uncharacterized protein</fullName>
    </submittedName>
</protein>
<proteinExistence type="predicted"/>
<accession>A0ACC1IIR8</accession>
<sequence length="505" mass="55722">MTSSSRAKEYTELGNARIKPKAARLLGLTSLTTSMASRSSDTLVTTRSRSRSRSKSKARSNSISISIGSNDELLKHAEALHEPLTPQSPLSLTAERHVSKWVPEWPEPDNEYVETMMRRRPSMPAHNHNVFQDPQALEIDDLEDPLTVWQHKALLPRSASVPKGATNQWIRRCGWQLPMDPLFVMQWVVSLTLSTGYFAFIRPLSSIASGSPTSDSWFLTAGNALGAAFIIIAHVFNITTSCINPQAPEVLAQGVDRNLYYKQTWGTPTIDPMTTTCRVCRVHAKLLTRHCKRCNKCVAGLDHHCRWLNTCIGTRNYRHFFLSVGCAFVGLAFVLAHSLRLVYIAGLRESDFDTMVGQMFGLVNNGDTVSALGIAVMCGLAFYTVMTAAFFVAMGQLLVLHVRLSITGTTTIDYAAQTQNSSKAMCGKDKDEVFSYDSQMIPMTSIGNSQDTLASTGLQRFDGICDLDPGTVSEPRIATGRIWQYFGRLQSSAKYSKIGTGDSLV</sequence>
<reference evidence="1" key="1">
    <citation type="submission" date="2022-07" db="EMBL/GenBank/DDBJ databases">
        <title>Phylogenomic reconstructions and comparative analyses of Kickxellomycotina fungi.</title>
        <authorList>
            <person name="Reynolds N.K."/>
            <person name="Stajich J.E."/>
            <person name="Barry K."/>
            <person name="Grigoriev I.V."/>
            <person name="Crous P."/>
            <person name="Smith M.E."/>
        </authorList>
    </citation>
    <scope>NUCLEOTIDE SEQUENCE</scope>
    <source>
        <strain evidence="1">Benny 63K</strain>
    </source>
</reference>
<comment type="caution">
    <text evidence="1">The sequence shown here is derived from an EMBL/GenBank/DDBJ whole genome shotgun (WGS) entry which is preliminary data.</text>
</comment>
<name>A0ACC1IIR8_9FUNG</name>